<organism evidence="3 4">
    <name type="scientific">Amborella trichopoda</name>
    <dbReference type="NCBI Taxonomy" id="13333"/>
    <lineage>
        <taxon>Eukaryota</taxon>
        <taxon>Viridiplantae</taxon>
        <taxon>Streptophyta</taxon>
        <taxon>Embryophyta</taxon>
        <taxon>Tracheophyta</taxon>
        <taxon>Spermatophyta</taxon>
        <taxon>Magnoliopsida</taxon>
        <taxon>Amborellales</taxon>
        <taxon>Amborellaceae</taxon>
        <taxon>Amborella</taxon>
    </lineage>
</organism>
<dbReference type="Gene3D" id="2.30.30.240">
    <property type="entry name" value="PRC-barrel domain"/>
    <property type="match status" value="1"/>
</dbReference>
<feature type="domain" description="PRC-barrel" evidence="2">
    <location>
        <begin position="306"/>
        <end position="347"/>
    </location>
</feature>
<gene>
    <name evidence="3" type="ORF">AMTR_s00077p00132780</name>
</gene>
<sequence>MTSEFVQFAPTNGAISVFGGFIRRGGCKKECSTCYLNKNVGSLDIKSDFSWKRSGKALSTSVEEFNNKKCVRSIVKAASDHGSWYEEANSSKYSFFEGNDRIRRKTFGSLNGIVYKRLMEKEGENYETDFPDHNIWASSVVDPMNDRVENSRANPSMESKRKEKFLGEKLNVHGETVSKRDKDDPSSSIDFLTSKEDMENIERKITQRPENIEGSDFEASNAISKRQVLKRSAMLAKQVISIQCALTLGYVSQLWVDTTSWTVVMVEVRPSLLSGDIGRFLLKDVYQVGDVVLVEDVSVLENEPKMIGLDTLVGYNVITDDGRNVGKVRGYSFDINTGAVESLELDSFGISIIPASLVSTYSLFVIDVLEVTMETVIVHDGVFSRVQRLTKGIWETRNIDMAGGRRRENYDYEPGSPRKGTRKRSGGRRNSPKNREIEQEWELPMDY</sequence>
<dbReference type="STRING" id="13333.W1PB37"/>
<dbReference type="Gramene" id="ERN04220">
    <property type="protein sequence ID" value="ERN04220"/>
    <property type="gene ID" value="AMTR_s00077p00132780"/>
</dbReference>
<accession>W1PB37</accession>
<keyword evidence="4" id="KW-1185">Reference proteome</keyword>
<evidence type="ECO:0000259" key="2">
    <source>
        <dbReference type="Pfam" id="PF05239"/>
    </source>
</evidence>
<dbReference type="Pfam" id="PF05239">
    <property type="entry name" value="PRC"/>
    <property type="match status" value="1"/>
</dbReference>
<dbReference type="PANTHER" id="PTHR36740">
    <property type="entry name" value="PRC DOMAIN-CONTAINING PROTEIN"/>
    <property type="match status" value="1"/>
</dbReference>
<dbReference type="PANTHER" id="PTHR36740:SF1">
    <property type="entry name" value="PRC-BARREL DOMAIN-CONTAINING PROTEIN"/>
    <property type="match status" value="1"/>
</dbReference>
<dbReference type="InterPro" id="IPR027275">
    <property type="entry name" value="PRC-brl_dom"/>
</dbReference>
<protein>
    <recommendedName>
        <fullName evidence="2">PRC-barrel domain-containing protein</fullName>
    </recommendedName>
</protein>
<dbReference type="SUPFAM" id="SSF50346">
    <property type="entry name" value="PRC-barrel domain"/>
    <property type="match status" value="1"/>
</dbReference>
<evidence type="ECO:0000313" key="4">
    <source>
        <dbReference type="Proteomes" id="UP000017836"/>
    </source>
</evidence>
<reference evidence="4" key="1">
    <citation type="journal article" date="2013" name="Science">
        <title>The Amborella genome and the evolution of flowering plants.</title>
        <authorList>
            <consortium name="Amborella Genome Project"/>
        </authorList>
    </citation>
    <scope>NUCLEOTIDE SEQUENCE [LARGE SCALE GENOMIC DNA]</scope>
</reference>
<dbReference type="eggNOG" id="ENOG502QTM7">
    <property type="taxonomic scope" value="Eukaryota"/>
</dbReference>
<feature type="compositionally biased region" description="Basic residues" evidence="1">
    <location>
        <begin position="419"/>
        <end position="432"/>
    </location>
</feature>
<dbReference type="InterPro" id="IPR011033">
    <property type="entry name" value="PRC_barrel-like_sf"/>
</dbReference>
<name>W1PB37_AMBTC</name>
<dbReference type="Proteomes" id="UP000017836">
    <property type="component" value="Unassembled WGS sequence"/>
</dbReference>
<evidence type="ECO:0000256" key="1">
    <source>
        <dbReference type="SAM" id="MobiDB-lite"/>
    </source>
</evidence>
<proteinExistence type="predicted"/>
<evidence type="ECO:0000313" key="3">
    <source>
        <dbReference type="EMBL" id="ERN04220.1"/>
    </source>
</evidence>
<feature type="region of interest" description="Disordered" evidence="1">
    <location>
        <begin position="405"/>
        <end position="447"/>
    </location>
</feature>
<dbReference type="EMBL" id="KI394293">
    <property type="protein sequence ID" value="ERN04220.1"/>
    <property type="molecule type" value="Genomic_DNA"/>
</dbReference>
<dbReference type="HOGENOM" id="CLU_613031_0_0_1"/>
<dbReference type="AlphaFoldDB" id="W1PB37"/>